<dbReference type="EMBL" id="JANPWB010000003">
    <property type="protein sequence ID" value="KAJ1201204.1"/>
    <property type="molecule type" value="Genomic_DNA"/>
</dbReference>
<accession>A0AAV7VMC7</accession>
<proteinExistence type="predicted"/>
<reference evidence="1" key="1">
    <citation type="journal article" date="2022" name="bioRxiv">
        <title>Sequencing and chromosome-scale assembly of the giantPleurodeles waltlgenome.</title>
        <authorList>
            <person name="Brown T."/>
            <person name="Elewa A."/>
            <person name="Iarovenko S."/>
            <person name="Subramanian E."/>
            <person name="Araus A.J."/>
            <person name="Petzold A."/>
            <person name="Susuki M."/>
            <person name="Suzuki K.-i.T."/>
            <person name="Hayashi T."/>
            <person name="Toyoda A."/>
            <person name="Oliveira C."/>
            <person name="Osipova E."/>
            <person name="Leigh N.D."/>
            <person name="Simon A."/>
            <person name="Yun M.H."/>
        </authorList>
    </citation>
    <scope>NUCLEOTIDE SEQUENCE</scope>
    <source>
        <strain evidence="1">20211129_DDA</strain>
        <tissue evidence="1">Liver</tissue>
    </source>
</reference>
<organism evidence="1 2">
    <name type="scientific">Pleurodeles waltl</name>
    <name type="common">Iberian ribbed newt</name>
    <dbReference type="NCBI Taxonomy" id="8319"/>
    <lineage>
        <taxon>Eukaryota</taxon>
        <taxon>Metazoa</taxon>
        <taxon>Chordata</taxon>
        <taxon>Craniata</taxon>
        <taxon>Vertebrata</taxon>
        <taxon>Euteleostomi</taxon>
        <taxon>Amphibia</taxon>
        <taxon>Batrachia</taxon>
        <taxon>Caudata</taxon>
        <taxon>Salamandroidea</taxon>
        <taxon>Salamandridae</taxon>
        <taxon>Pleurodelinae</taxon>
        <taxon>Pleurodeles</taxon>
    </lineage>
</organism>
<name>A0AAV7VMC7_PLEWA</name>
<gene>
    <name evidence="1" type="ORF">NDU88_005018</name>
</gene>
<evidence type="ECO:0000313" key="2">
    <source>
        <dbReference type="Proteomes" id="UP001066276"/>
    </source>
</evidence>
<keyword evidence="2" id="KW-1185">Reference proteome</keyword>
<dbReference type="Proteomes" id="UP001066276">
    <property type="component" value="Chromosome 2_1"/>
</dbReference>
<comment type="caution">
    <text evidence="1">The sequence shown here is derived from an EMBL/GenBank/DDBJ whole genome shotgun (WGS) entry which is preliminary data.</text>
</comment>
<protein>
    <submittedName>
        <fullName evidence="1">Uncharacterized protein</fullName>
    </submittedName>
</protein>
<sequence>MKPGEVRGACRVLGPTARSEPRTRLRLHTPMEGLSLGNIPGSPQVIISGNDTWFPSSRFFSPGPRDQEMAAFTVKLDLSVPV</sequence>
<dbReference type="AlphaFoldDB" id="A0AAV7VMC7"/>
<evidence type="ECO:0000313" key="1">
    <source>
        <dbReference type="EMBL" id="KAJ1201204.1"/>
    </source>
</evidence>